<accession>A0A6L7GVV5</accession>
<organism evidence="3 4">
    <name type="scientific">Gordonia mangrovi</name>
    <dbReference type="NCBI Taxonomy" id="2665643"/>
    <lineage>
        <taxon>Bacteria</taxon>
        <taxon>Bacillati</taxon>
        <taxon>Actinomycetota</taxon>
        <taxon>Actinomycetes</taxon>
        <taxon>Mycobacteriales</taxon>
        <taxon>Gordoniaceae</taxon>
        <taxon>Gordonia</taxon>
    </lineage>
</organism>
<dbReference type="AlphaFoldDB" id="A0A6L7GVV5"/>
<evidence type="ECO:0000259" key="2">
    <source>
        <dbReference type="Pfam" id="PF04909"/>
    </source>
</evidence>
<feature type="domain" description="Amidohydrolase-related" evidence="2">
    <location>
        <begin position="12"/>
        <end position="388"/>
    </location>
</feature>
<keyword evidence="1" id="KW-0456">Lyase</keyword>
<dbReference type="InterPro" id="IPR032466">
    <property type="entry name" value="Metal_Hydrolase"/>
</dbReference>
<proteinExistence type="predicted"/>
<evidence type="ECO:0000313" key="3">
    <source>
        <dbReference type="EMBL" id="MXP24204.1"/>
    </source>
</evidence>
<dbReference type="Proteomes" id="UP000475545">
    <property type="component" value="Unassembled WGS sequence"/>
</dbReference>
<comment type="caution">
    <text evidence="3">The sequence shown here is derived from an EMBL/GenBank/DDBJ whole genome shotgun (WGS) entry which is preliminary data.</text>
</comment>
<dbReference type="SUPFAM" id="SSF51556">
    <property type="entry name" value="Metallo-dependent hydrolases"/>
    <property type="match status" value="1"/>
</dbReference>
<dbReference type="InterPro" id="IPR006680">
    <property type="entry name" value="Amidohydro-rel"/>
</dbReference>
<dbReference type="PANTHER" id="PTHR21240:SF28">
    <property type="entry name" value="ISO-OROTATE DECARBOXYLASE (EUROFUNG)"/>
    <property type="match status" value="1"/>
</dbReference>
<dbReference type="EMBL" id="WMBR01000009">
    <property type="protein sequence ID" value="MXP24204.1"/>
    <property type="molecule type" value="Genomic_DNA"/>
</dbReference>
<gene>
    <name evidence="3" type="ORF">GIY30_23000</name>
</gene>
<dbReference type="GO" id="GO:0019748">
    <property type="term" value="P:secondary metabolic process"/>
    <property type="evidence" value="ECO:0007669"/>
    <property type="project" value="TreeGrafter"/>
</dbReference>
<dbReference type="Pfam" id="PF04909">
    <property type="entry name" value="Amidohydro_2"/>
    <property type="match status" value="1"/>
</dbReference>
<sequence length="391" mass="43686">MDTSLIDELKIIDTDTHVIEPPDLWTSRVSVKKWGDLVPHIKPDNDGNPAWYAGSNRMLGIAAAAMAGWKEYQPDHPLSLAEAERSAWDPVERLKRMDSDGIHAQVLYPNVAGFGGGNFTSVKEPDLMLDLVRAYNDFLTDYASVAPGRFIPISALPFWDLDAAVKEIERVVDAGHKGVIMTAGPQNWGQPMIEDPHWDRLWATAQEAGLPINFHIGSGDIGDYPRHPGGKHANSASLSCINFINNAQAIVRVICGGVCHRFPDLNIVSVESGVGWIPFILEALDWQWYNCGVPEEHPEYELSPREYFLRQVYGCFWFERDTAMSAIEQLGARNFLYETDYPHPTSMSPGPASIATTPREYLKSALKDLPEETVRLLLQDNAARIYNLDLK</sequence>
<keyword evidence="4" id="KW-1185">Reference proteome</keyword>
<reference evidence="3 4" key="1">
    <citation type="submission" date="2019-11" db="EMBL/GenBank/DDBJ databases">
        <title>Gordonia sp. nov., a novel actinobacterium isolated from mangrove soil in Hainan.</title>
        <authorList>
            <person name="Huang X."/>
            <person name="Xie Y."/>
            <person name="Chu X."/>
            <person name="Xiao K."/>
        </authorList>
    </citation>
    <scope>NUCLEOTIDE SEQUENCE [LARGE SCALE GENOMIC DNA]</scope>
    <source>
        <strain evidence="3 4">HNM0687</strain>
    </source>
</reference>
<dbReference type="GO" id="GO:0016831">
    <property type="term" value="F:carboxy-lyase activity"/>
    <property type="evidence" value="ECO:0007669"/>
    <property type="project" value="InterPro"/>
</dbReference>
<evidence type="ECO:0000313" key="4">
    <source>
        <dbReference type="Proteomes" id="UP000475545"/>
    </source>
</evidence>
<dbReference type="RefSeq" id="WP_160904396.1">
    <property type="nucleotide sequence ID" value="NZ_CP102850.1"/>
</dbReference>
<name>A0A6L7GVV5_9ACTN</name>
<keyword evidence="3" id="KW-0378">Hydrolase</keyword>
<dbReference type="InterPro" id="IPR032465">
    <property type="entry name" value="ACMSD"/>
</dbReference>
<dbReference type="GO" id="GO:0005737">
    <property type="term" value="C:cytoplasm"/>
    <property type="evidence" value="ECO:0007669"/>
    <property type="project" value="TreeGrafter"/>
</dbReference>
<evidence type="ECO:0000256" key="1">
    <source>
        <dbReference type="ARBA" id="ARBA00023239"/>
    </source>
</evidence>
<dbReference type="GO" id="GO:0016787">
    <property type="term" value="F:hydrolase activity"/>
    <property type="evidence" value="ECO:0007669"/>
    <property type="project" value="UniProtKB-KW"/>
</dbReference>
<protein>
    <submittedName>
        <fullName evidence="3">Amidohydrolase family protein</fullName>
    </submittedName>
</protein>
<dbReference type="Gene3D" id="3.20.20.140">
    <property type="entry name" value="Metal-dependent hydrolases"/>
    <property type="match status" value="1"/>
</dbReference>
<dbReference type="PANTHER" id="PTHR21240">
    <property type="entry name" value="2-AMINO-3-CARBOXYLMUCONATE-6-SEMIALDEHYDE DECARBOXYLASE"/>
    <property type="match status" value="1"/>
</dbReference>